<sequence>MRFEYYNYDEFRKFLRSLSTADAAKLLSKISKIEQNGLMASIHSQQVKPLDHNLYEIRVHLSHSISRSLYFNSMNGHYVITQTFIKKSQRTPKSEIEKAKHRRRKFNDPNR</sequence>
<gene>
    <name evidence="2" type="ORF">LASUN_18150</name>
</gene>
<proteinExistence type="predicted"/>
<evidence type="ECO:0008006" key="4">
    <source>
        <dbReference type="Google" id="ProtNLM"/>
    </source>
</evidence>
<dbReference type="Proteomes" id="UP000177010">
    <property type="component" value="Unassembled WGS sequence"/>
</dbReference>
<evidence type="ECO:0000256" key="1">
    <source>
        <dbReference type="SAM" id="MobiDB-lite"/>
    </source>
</evidence>
<dbReference type="Pfam" id="PF05973">
    <property type="entry name" value="Gp49"/>
    <property type="match status" value="1"/>
</dbReference>
<accession>A0A1E7XAQ7</accession>
<organism evidence="2 3">
    <name type="scientific">Lentilactobacillus sunkii</name>
    <dbReference type="NCBI Taxonomy" id="481719"/>
    <lineage>
        <taxon>Bacteria</taxon>
        <taxon>Bacillati</taxon>
        <taxon>Bacillota</taxon>
        <taxon>Bacilli</taxon>
        <taxon>Lactobacillales</taxon>
        <taxon>Lactobacillaceae</taxon>
        <taxon>Lentilactobacillus</taxon>
    </lineage>
</organism>
<protein>
    <recommendedName>
        <fullName evidence="4">Type II toxin-antitoxin system RelE/ParE family toxin</fullName>
    </recommendedName>
</protein>
<dbReference type="RefSeq" id="WP_083274463.1">
    <property type="nucleotide sequence ID" value="NZ_JAZHVW010000005.1"/>
</dbReference>
<name>A0A1E7XAQ7_9LACO</name>
<dbReference type="STRING" id="481719.LASUN_18150"/>
<feature type="region of interest" description="Disordered" evidence="1">
    <location>
        <begin position="89"/>
        <end position="111"/>
    </location>
</feature>
<comment type="caution">
    <text evidence="2">The sequence shown here is derived from an EMBL/GenBank/DDBJ whole genome shotgun (WGS) entry which is preliminary data.</text>
</comment>
<dbReference type="InterPro" id="IPR009241">
    <property type="entry name" value="HigB-like"/>
</dbReference>
<dbReference type="AlphaFoldDB" id="A0A1E7XAQ7"/>
<reference evidence="2 3" key="1">
    <citation type="submission" date="2016-09" db="EMBL/GenBank/DDBJ databases">
        <title>Genome Sequence of Lactobacillus sunkii Strain CG01.</title>
        <authorList>
            <person name="Poehlein A."/>
            <person name="Gabris C."/>
            <person name="Bengelsdorf F.R."/>
            <person name="Duerre P."/>
            <person name="Daniel R."/>
        </authorList>
    </citation>
    <scope>NUCLEOTIDE SEQUENCE [LARGE SCALE GENOMIC DNA]</scope>
    <source>
        <strain evidence="2 3">CG_D</strain>
    </source>
</reference>
<evidence type="ECO:0000313" key="2">
    <source>
        <dbReference type="EMBL" id="OFA10206.1"/>
    </source>
</evidence>
<evidence type="ECO:0000313" key="3">
    <source>
        <dbReference type="Proteomes" id="UP000177010"/>
    </source>
</evidence>
<dbReference type="EMBL" id="MIQE01000020">
    <property type="protein sequence ID" value="OFA10206.1"/>
    <property type="molecule type" value="Genomic_DNA"/>
</dbReference>